<sequence>MRASEIELQMVMRHVRDGAAILARQTALITRLAALRLPTKDAEDLLVLLERAQAEHVSHLQRLVAR</sequence>
<name>A0A329Y1K7_RHITR</name>
<evidence type="ECO:0000313" key="2">
    <source>
        <dbReference type="Proteomes" id="UP000251205"/>
    </source>
</evidence>
<comment type="caution">
    <text evidence="1">The sequence shown here is derived from an EMBL/GenBank/DDBJ whole genome shotgun (WGS) entry which is preliminary data.</text>
</comment>
<dbReference type="EMBL" id="QMKK01000057">
    <property type="protein sequence ID" value="RAX37781.1"/>
    <property type="molecule type" value="Genomic_DNA"/>
</dbReference>
<protein>
    <submittedName>
        <fullName evidence="1">Uncharacterized protein</fullName>
    </submittedName>
</protein>
<organism evidence="1 2">
    <name type="scientific">Rhizobium tropici</name>
    <dbReference type="NCBI Taxonomy" id="398"/>
    <lineage>
        <taxon>Bacteria</taxon>
        <taxon>Pseudomonadati</taxon>
        <taxon>Pseudomonadota</taxon>
        <taxon>Alphaproteobacteria</taxon>
        <taxon>Hyphomicrobiales</taxon>
        <taxon>Rhizobiaceae</taxon>
        <taxon>Rhizobium/Agrobacterium group</taxon>
        <taxon>Rhizobium</taxon>
    </lineage>
</organism>
<gene>
    <name evidence="1" type="ORF">DQ393_30200</name>
</gene>
<evidence type="ECO:0000313" key="1">
    <source>
        <dbReference type="EMBL" id="RAX37781.1"/>
    </source>
</evidence>
<proteinExistence type="predicted"/>
<dbReference type="AlphaFoldDB" id="A0A329Y1K7"/>
<reference evidence="1 2" key="1">
    <citation type="submission" date="2018-06" db="EMBL/GenBank/DDBJ databases">
        <title>Whole Genome Sequence of an efficient microsymbiont, Rhizobium tropici.</title>
        <authorList>
            <person name="Srinivasan R."/>
            <person name="Singh H.V."/>
            <person name="Srivastava R."/>
            <person name="Kumari B."/>
            <person name="Radhakrishna A."/>
        </authorList>
    </citation>
    <scope>NUCLEOTIDE SEQUENCE [LARGE SCALE GENOMIC DNA]</scope>
    <source>
        <strain evidence="1 2">IGFRI Rhizo-19</strain>
    </source>
</reference>
<dbReference type="Proteomes" id="UP000251205">
    <property type="component" value="Unassembled WGS sequence"/>
</dbReference>
<accession>A0A329Y1K7</accession>